<proteinExistence type="predicted"/>
<comment type="caution">
    <text evidence="2">The sequence shown here is derived from an EMBL/GenBank/DDBJ whole genome shotgun (WGS) entry which is preliminary data.</text>
</comment>
<dbReference type="AlphaFoldDB" id="A0A9Q2KV50"/>
<feature type="compositionally biased region" description="Polar residues" evidence="1">
    <location>
        <begin position="18"/>
        <end position="28"/>
    </location>
</feature>
<accession>A0A9Q2KV50</accession>
<dbReference type="RefSeq" id="WP_159184385.1">
    <property type="nucleotide sequence ID" value="NZ_JACVJL010000016.1"/>
</dbReference>
<reference evidence="2 3" key="1">
    <citation type="submission" date="2020-09" db="EMBL/GenBank/DDBJ databases">
        <title>Development of specific Francisella tularensis PCR assay based on in-depth characterization of family Francisellaceae.</title>
        <authorList>
            <person name="Ohrman C."/>
            <person name="Sahl J."/>
            <person name="Sjodin A."/>
            <person name="Uneklint I."/>
            <person name="Ballard R."/>
            <person name="Karlsson L."/>
            <person name="Mcdonough R."/>
            <person name="Sundell D."/>
            <person name="Soria K."/>
            <person name="Brindeflk B."/>
            <person name="Vallesi A."/>
            <person name="Ramirez-Paredes J.G."/>
            <person name="Colquhoun D."/>
            <person name="Myrtennas K."/>
            <person name="Birdsell D."/>
            <person name="Johansson A."/>
            <person name="Wagner D."/>
            <person name="Forsman M."/>
        </authorList>
    </citation>
    <scope>NUCLEOTIDE SEQUENCE [LARGE SCALE GENOMIC DNA]</scope>
    <source>
        <strain evidence="2 3">FSC1140</strain>
    </source>
</reference>
<evidence type="ECO:0000313" key="3">
    <source>
        <dbReference type="Proteomes" id="UP000701999"/>
    </source>
</evidence>
<feature type="region of interest" description="Disordered" evidence="1">
    <location>
        <begin position="1"/>
        <end position="28"/>
    </location>
</feature>
<gene>
    <name evidence="2" type="ORF">IB647_00805</name>
</gene>
<dbReference type="Proteomes" id="UP000701999">
    <property type="component" value="Unassembled WGS sequence"/>
</dbReference>
<dbReference type="EMBL" id="JACVKN010000014">
    <property type="protein sequence ID" value="MBK2064385.1"/>
    <property type="molecule type" value="Genomic_DNA"/>
</dbReference>
<keyword evidence="3" id="KW-1185">Reference proteome</keyword>
<evidence type="ECO:0000256" key="1">
    <source>
        <dbReference type="SAM" id="MobiDB-lite"/>
    </source>
</evidence>
<sequence length="87" mass="10293">MNKLFESYQNEKLKGNARDSQNMHDNSNINPRKIYLFKKIIIVLSEFQDSTTLLTDEQISMIIVDYEILFKKNIKDQAVFSLLMYIV</sequence>
<organism evidence="2 3">
    <name type="scientific">Francisella noatunensis</name>
    <dbReference type="NCBI Taxonomy" id="657445"/>
    <lineage>
        <taxon>Bacteria</taxon>
        <taxon>Pseudomonadati</taxon>
        <taxon>Pseudomonadota</taxon>
        <taxon>Gammaproteobacteria</taxon>
        <taxon>Thiotrichales</taxon>
        <taxon>Francisellaceae</taxon>
        <taxon>Francisella</taxon>
    </lineage>
</organism>
<dbReference type="GeneID" id="93255075"/>
<protein>
    <submittedName>
        <fullName evidence="2">Uncharacterized protein</fullName>
    </submittedName>
</protein>
<name>A0A9Q2KV50_9GAMM</name>
<evidence type="ECO:0000313" key="2">
    <source>
        <dbReference type="EMBL" id="MBK2064385.1"/>
    </source>
</evidence>